<keyword evidence="3 5" id="KW-0732">Signal</keyword>
<sequence length="335" mass="35843">MSGGSRPTARRPLRRRLLPAALAVLAVTLSAGCGDTSPPPAPSTRVPSYIEPPLPSGAIAAQTHSSLPPEAPTCSDPTASLRPDGSRSGAELDAIKARGRLIVGLDPGSNLFSFRDPITGTLAGFDVDIAKEIARDLLGNPDAIEYRILGSADRERALQERTVDVVVKTMTITCERRQRVTFSTPYLEAHQRVLTVRDSGITGLADLAGKRVCVVRGTTSLDRIRREQPAASILTVPSWADCLVVLQQRQVDAVSTDDAVLAGLAVQDPLTEVVGPNLSNEQYGIGISQGSDNLVRFVNGVLERIRTDGTWNRLYQRWLAAALGAAVPPPARYQD</sequence>
<dbReference type="CDD" id="cd13690">
    <property type="entry name" value="PBP2_GluB"/>
    <property type="match status" value="1"/>
</dbReference>
<organism evidence="7 8">
    <name type="scientific">Nocardia acididurans</name>
    <dbReference type="NCBI Taxonomy" id="2802282"/>
    <lineage>
        <taxon>Bacteria</taxon>
        <taxon>Bacillati</taxon>
        <taxon>Actinomycetota</taxon>
        <taxon>Actinomycetes</taxon>
        <taxon>Mycobacteriales</taxon>
        <taxon>Nocardiaceae</taxon>
        <taxon>Nocardia</taxon>
    </lineage>
</organism>
<keyword evidence="2" id="KW-0813">Transport</keyword>
<dbReference type="PROSITE" id="PS51257">
    <property type="entry name" value="PROKAR_LIPOPROTEIN"/>
    <property type="match status" value="1"/>
</dbReference>
<evidence type="ECO:0000259" key="6">
    <source>
        <dbReference type="SMART" id="SM00062"/>
    </source>
</evidence>
<dbReference type="SUPFAM" id="SSF53850">
    <property type="entry name" value="Periplasmic binding protein-like II"/>
    <property type="match status" value="1"/>
</dbReference>
<accession>A0ABS1LXU0</accession>
<evidence type="ECO:0000256" key="3">
    <source>
        <dbReference type="ARBA" id="ARBA00022729"/>
    </source>
</evidence>
<evidence type="ECO:0000256" key="1">
    <source>
        <dbReference type="ARBA" id="ARBA00010333"/>
    </source>
</evidence>
<comment type="similarity">
    <text evidence="1">Belongs to the bacterial solute-binding protein 3 family.</text>
</comment>
<proteinExistence type="inferred from homology"/>
<evidence type="ECO:0000256" key="4">
    <source>
        <dbReference type="SAM" id="MobiDB-lite"/>
    </source>
</evidence>
<dbReference type="SMART" id="SM00062">
    <property type="entry name" value="PBPb"/>
    <property type="match status" value="1"/>
</dbReference>
<feature type="signal peptide" evidence="5">
    <location>
        <begin position="1"/>
        <end position="31"/>
    </location>
</feature>
<dbReference type="Gene3D" id="3.40.190.10">
    <property type="entry name" value="Periplasmic binding protein-like II"/>
    <property type="match status" value="2"/>
</dbReference>
<evidence type="ECO:0000256" key="5">
    <source>
        <dbReference type="SAM" id="SignalP"/>
    </source>
</evidence>
<evidence type="ECO:0000256" key="2">
    <source>
        <dbReference type="ARBA" id="ARBA00022448"/>
    </source>
</evidence>
<comment type="caution">
    <text evidence="7">The sequence shown here is derived from an EMBL/GenBank/DDBJ whole genome shotgun (WGS) entry which is preliminary data.</text>
</comment>
<feature type="domain" description="Solute-binding protein family 3/N-terminal" evidence="6">
    <location>
        <begin position="100"/>
        <end position="322"/>
    </location>
</feature>
<evidence type="ECO:0000313" key="7">
    <source>
        <dbReference type="EMBL" id="MBL1072846.1"/>
    </source>
</evidence>
<dbReference type="EMBL" id="JAERRJ010000001">
    <property type="protein sequence ID" value="MBL1072846.1"/>
    <property type="molecule type" value="Genomic_DNA"/>
</dbReference>
<dbReference type="Pfam" id="PF00497">
    <property type="entry name" value="SBP_bac_3"/>
    <property type="match status" value="1"/>
</dbReference>
<feature type="chain" id="PRO_5045244461" evidence="5">
    <location>
        <begin position="32"/>
        <end position="335"/>
    </location>
</feature>
<dbReference type="InterPro" id="IPR001638">
    <property type="entry name" value="Solute-binding_3/MltF_N"/>
</dbReference>
<dbReference type="PANTHER" id="PTHR30085">
    <property type="entry name" value="AMINO ACID ABC TRANSPORTER PERMEASE"/>
    <property type="match status" value="1"/>
</dbReference>
<protein>
    <submittedName>
        <fullName evidence="7">Glutamate ABC transporter substrate-binding protein</fullName>
    </submittedName>
</protein>
<reference evidence="7 8" key="1">
    <citation type="submission" date="2021-01" db="EMBL/GenBank/DDBJ databases">
        <title>WGS of actinomycetes isolated from Thailand.</title>
        <authorList>
            <person name="Thawai C."/>
        </authorList>
    </citation>
    <scope>NUCLEOTIDE SEQUENCE [LARGE SCALE GENOMIC DNA]</scope>
    <source>
        <strain evidence="7 8">LPG 2</strain>
    </source>
</reference>
<gene>
    <name evidence="7" type="ORF">JK358_00390</name>
</gene>
<dbReference type="Proteomes" id="UP000602198">
    <property type="component" value="Unassembled WGS sequence"/>
</dbReference>
<dbReference type="PANTHER" id="PTHR30085:SF6">
    <property type="entry name" value="ABC TRANSPORTER GLUTAMINE-BINDING PROTEIN GLNH"/>
    <property type="match status" value="1"/>
</dbReference>
<dbReference type="RefSeq" id="WP_201941941.1">
    <property type="nucleotide sequence ID" value="NZ_JAERRJ010000001.1"/>
</dbReference>
<evidence type="ECO:0000313" key="8">
    <source>
        <dbReference type="Proteomes" id="UP000602198"/>
    </source>
</evidence>
<keyword evidence="8" id="KW-1185">Reference proteome</keyword>
<name>A0ABS1LXU0_9NOCA</name>
<dbReference type="InterPro" id="IPR051455">
    <property type="entry name" value="Bact_solute-bind_prot3"/>
</dbReference>
<feature type="region of interest" description="Disordered" evidence="4">
    <location>
        <begin position="31"/>
        <end position="89"/>
    </location>
</feature>